<sequence length="479" mass="50054">MSSDSRPARTRRGVEEHRESDAYLQKRQLKRGTAGWVLLASLGIGYVISGDYSGWNFGLAQGGFGGLAIAAVVIAGMYLALVLGMAELSSALPAAGGGYTFARRALGPWGGFATGTAILIEYAIAPAAIATFIGAYVESLNLFGITDGWWIYLAVYMIFIGIHLSGVGEALKVMFVITGIALVGLVIFAISAIGQFDASNLTDIAVTNAAGASSWLPFGVLGIWAALPFAIWFFLAVEGVPLAAEEAANPERNVPRGIIAAIAVLMLTCTTVLVLTTGAGGAAAISESGNPLVEALGDGTMAKVVNYIGLAGLIASFFSIIYAYSRQLFALSRAGYLPTALSVTNSRKAPTLALVVPGVIGFVLSLTGQGDLLLNMAVFGAALSYVLMMVSHIVLRRRAPDMPRPYRTPGGVFTTGFALVIAVLAVIATFLVNPVAAGWCLGVFAAFMAYFGLYSRHRLVANSPDEEFAALAAAEDELR</sequence>
<evidence type="ECO:0000256" key="4">
    <source>
        <dbReference type="ARBA" id="ARBA00022475"/>
    </source>
</evidence>
<dbReference type="PANTHER" id="PTHR42770:SF7">
    <property type="entry name" value="MEMBRANE PROTEIN"/>
    <property type="match status" value="1"/>
</dbReference>
<evidence type="ECO:0000256" key="7">
    <source>
        <dbReference type="ARBA" id="ARBA00023136"/>
    </source>
</evidence>
<feature type="transmembrane region" description="Helical" evidence="8">
    <location>
        <begin position="258"/>
        <end position="284"/>
    </location>
</feature>
<comment type="caution">
    <text evidence="9">The sequence shown here is derived from an EMBL/GenBank/DDBJ whole genome shotgun (WGS) entry which is preliminary data.</text>
</comment>
<comment type="function">
    <text evidence="1">Probable amino-acid or metabolite transport protein.</text>
</comment>
<feature type="transmembrane region" description="Helical" evidence="8">
    <location>
        <begin position="214"/>
        <end position="237"/>
    </location>
</feature>
<dbReference type="NCBIfam" id="TIGR00908">
    <property type="entry name" value="2A0305"/>
    <property type="match status" value="1"/>
</dbReference>
<comment type="subcellular location">
    <subcellularLocation>
        <location evidence="2">Cell membrane</location>
        <topology evidence="2">Multi-pass membrane protein</topology>
    </subcellularLocation>
</comment>
<dbReference type="Gene3D" id="1.20.1740.10">
    <property type="entry name" value="Amino acid/polyamine transporter I"/>
    <property type="match status" value="1"/>
</dbReference>
<feature type="transmembrane region" description="Helical" evidence="8">
    <location>
        <begin position="349"/>
        <end position="366"/>
    </location>
</feature>
<evidence type="ECO:0000256" key="1">
    <source>
        <dbReference type="ARBA" id="ARBA00002249"/>
    </source>
</evidence>
<dbReference type="EMBL" id="BPRH01000662">
    <property type="protein sequence ID" value="GJF10367.1"/>
    <property type="molecule type" value="Genomic_DNA"/>
</dbReference>
<feature type="transmembrane region" description="Helical" evidence="8">
    <location>
        <begin position="411"/>
        <end position="430"/>
    </location>
</feature>
<evidence type="ECO:0000256" key="6">
    <source>
        <dbReference type="ARBA" id="ARBA00022989"/>
    </source>
</evidence>
<dbReference type="InterPro" id="IPR050367">
    <property type="entry name" value="APC_superfamily"/>
</dbReference>
<evidence type="ECO:0000313" key="9">
    <source>
        <dbReference type="EMBL" id="GJF10367.1"/>
    </source>
</evidence>
<evidence type="ECO:0000313" key="10">
    <source>
        <dbReference type="Proteomes" id="UP001060504"/>
    </source>
</evidence>
<dbReference type="InterPro" id="IPR002293">
    <property type="entry name" value="AA/rel_permease1"/>
</dbReference>
<reference evidence="9 10" key="1">
    <citation type="submission" date="2021-08" db="EMBL/GenBank/DDBJ databases">
        <title>Draft genome sequence of Mycolicibacterium sp. NGTWS1702 strain.</title>
        <authorList>
            <person name="Matsumoto M."/>
            <person name="Tang B.C.C."/>
            <person name="Machida Y."/>
            <person name="Matoyama H."/>
            <person name="Kishihara T."/>
            <person name="Sato S."/>
            <person name="Kondo I."/>
            <person name="Sano M."/>
            <person name="Kato G."/>
        </authorList>
    </citation>
    <scope>NUCLEOTIDE SEQUENCE [LARGE SCALE GENOMIC DNA]</scope>
    <source>
        <strain evidence="9 10">NGTWSNA01</strain>
    </source>
</reference>
<feature type="transmembrane region" description="Helical" evidence="8">
    <location>
        <begin position="67"/>
        <end position="88"/>
    </location>
</feature>
<dbReference type="Proteomes" id="UP001060504">
    <property type="component" value="Unassembled WGS sequence"/>
</dbReference>
<feature type="transmembrane region" description="Helical" evidence="8">
    <location>
        <begin position="34"/>
        <end position="55"/>
    </location>
</feature>
<keyword evidence="6 8" id="KW-1133">Transmembrane helix</keyword>
<comment type="similarity">
    <text evidence="3">Belongs to the amino acid-polyamine-organocation (APC) superfamily.</text>
</comment>
<evidence type="ECO:0000256" key="3">
    <source>
        <dbReference type="ARBA" id="ARBA00009523"/>
    </source>
</evidence>
<keyword evidence="10" id="KW-1185">Reference proteome</keyword>
<feature type="transmembrane region" description="Helical" evidence="8">
    <location>
        <begin position="304"/>
        <end position="324"/>
    </location>
</feature>
<gene>
    <name evidence="9" type="primary">eat</name>
    <name evidence="9" type="ORF">NGTWS1702_06020</name>
</gene>
<name>A0ABQ4V519_9MYCO</name>
<dbReference type="PIRSF" id="PIRSF006060">
    <property type="entry name" value="AA_transporter"/>
    <property type="match status" value="1"/>
</dbReference>
<keyword evidence="4" id="KW-1003">Cell membrane</keyword>
<proteinExistence type="inferred from homology"/>
<organism evidence="9 10">
    <name type="scientific">Mycolicibacterium cyprinidarum</name>
    <dbReference type="NCBI Taxonomy" id="2860311"/>
    <lineage>
        <taxon>Bacteria</taxon>
        <taxon>Bacillati</taxon>
        <taxon>Actinomycetota</taxon>
        <taxon>Actinomycetes</taxon>
        <taxon>Mycobacteriales</taxon>
        <taxon>Mycobacteriaceae</taxon>
        <taxon>Mycolicibacterium</taxon>
    </lineage>
</organism>
<feature type="transmembrane region" description="Helical" evidence="8">
    <location>
        <begin position="436"/>
        <end position="454"/>
    </location>
</feature>
<feature type="transmembrane region" description="Helical" evidence="8">
    <location>
        <begin position="109"/>
        <end position="137"/>
    </location>
</feature>
<protein>
    <submittedName>
        <fullName evidence="9">Ethanolamine permease</fullName>
    </submittedName>
</protein>
<keyword evidence="7 8" id="KW-0472">Membrane</keyword>
<feature type="transmembrane region" description="Helical" evidence="8">
    <location>
        <begin position="173"/>
        <end position="194"/>
    </location>
</feature>
<accession>A0ABQ4V519</accession>
<evidence type="ECO:0000256" key="8">
    <source>
        <dbReference type="SAM" id="Phobius"/>
    </source>
</evidence>
<dbReference type="InterPro" id="IPR004757">
    <property type="entry name" value="EtNH_permease"/>
</dbReference>
<keyword evidence="5 8" id="KW-0812">Transmembrane</keyword>
<dbReference type="Pfam" id="PF13520">
    <property type="entry name" value="AA_permease_2"/>
    <property type="match status" value="1"/>
</dbReference>
<feature type="transmembrane region" description="Helical" evidence="8">
    <location>
        <begin position="372"/>
        <end position="390"/>
    </location>
</feature>
<evidence type="ECO:0000256" key="5">
    <source>
        <dbReference type="ARBA" id="ARBA00022692"/>
    </source>
</evidence>
<evidence type="ECO:0000256" key="2">
    <source>
        <dbReference type="ARBA" id="ARBA00004651"/>
    </source>
</evidence>
<feature type="transmembrane region" description="Helical" evidence="8">
    <location>
        <begin position="149"/>
        <end position="166"/>
    </location>
</feature>
<dbReference type="PANTHER" id="PTHR42770">
    <property type="entry name" value="AMINO ACID TRANSPORTER-RELATED"/>
    <property type="match status" value="1"/>
</dbReference>